<dbReference type="InterPro" id="IPR013221">
    <property type="entry name" value="Mur_ligase_cen"/>
</dbReference>
<feature type="non-terminal residue" evidence="6">
    <location>
        <position position="1"/>
    </location>
</feature>
<evidence type="ECO:0000259" key="5">
    <source>
        <dbReference type="Pfam" id="PF08245"/>
    </source>
</evidence>
<dbReference type="InterPro" id="IPR035911">
    <property type="entry name" value="MurE/MurF_N"/>
</dbReference>
<dbReference type="SUPFAM" id="SSF63418">
    <property type="entry name" value="MurE/MurF N-terminal domain"/>
    <property type="match status" value="1"/>
</dbReference>
<gene>
    <name evidence="6" type="ORF">S01H1_51419</name>
</gene>
<dbReference type="Pfam" id="PF01225">
    <property type="entry name" value="Mur_ligase"/>
    <property type="match status" value="1"/>
</dbReference>
<dbReference type="InterPro" id="IPR051046">
    <property type="entry name" value="MurCDEF_CellWall_CoF430Synth"/>
</dbReference>
<keyword evidence="2" id="KW-0547">Nucleotide-binding</keyword>
<evidence type="ECO:0000259" key="4">
    <source>
        <dbReference type="Pfam" id="PF01225"/>
    </source>
</evidence>
<evidence type="ECO:0000256" key="1">
    <source>
        <dbReference type="ARBA" id="ARBA00022598"/>
    </source>
</evidence>
<evidence type="ECO:0000256" key="2">
    <source>
        <dbReference type="ARBA" id="ARBA00022741"/>
    </source>
</evidence>
<feature type="non-terminal residue" evidence="6">
    <location>
        <position position="260"/>
    </location>
</feature>
<protein>
    <recommendedName>
        <fullName evidence="7">Mur ligase central domain-containing protein</fullName>
    </recommendedName>
</protein>
<sequence length="260" mass="27877">NEILKATGGELLYGDKAQRFEKVCIDSRNISPKDLFVAIVGDVHDGHTFVNDVVKQGGGGLVVAKEKIGELPISEWQARNIACVAVADTIRALGDLAAFHRSRTDVAVIAITGSNGKTTTRQMTAEVVAKKFSTLSAIGNYNNQIGVPLTLLRLTPEHAWAIVELGTNSPGEIARLAQICSPDIGVIINIGPAHLEGLGSLDGVMREKEQLIDHLKPGGRAVLNADDRRVYKIAKRTEKDVLLFGLSENAGIRATAVQEK</sequence>
<keyword evidence="1" id="KW-0436">Ligase</keyword>
<dbReference type="Pfam" id="PF08245">
    <property type="entry name" value="Mur_ligase_M"/>
    <property type="match status" value="1"/>
</dbReference>
<feature type="domain" description="Mur ligase N-terminal catalytic" evidence="4">
    <location>
        <begin position="22"/>
        <end position="99"/>
    </location>
</feature>
<dbReference type="Gene3D" id="3.40.1390.10">
    <property type="entry name" value="MurE/MurF, N-terminal domain"/>
    <property type="match status" value="1"/>
</dbReference>
<feature type="domain" description="Mur ligase central" evidence="5">
    <location>
        <begin position="111"/>
        <end position="259"/>
    </location>
</feature>
<dbReference type="InterPro" id="IPR036565">
    <property type="entry name" value="Mur-like_cat_sf"/>
</dbReference>
<evidence type="ECO:0000313" key="6">
    <source>
        <dbReference type="EMBL" id="GAG22985.1"/>
    </source>
</evidence>
<organism evidence="6">
    <name type="scientific">marine sediment metagenome</name>
    <dbReference type="NCBI Taxonomy" id="412755"/>
    <lineage>
        <taxon>unclassified sequences</taxon>
        <taxon>metagenomes</taxon>
        <taxon>ecological metagenomes</taxon>
    </lineage>
</organism>
<dbReference type="Gene3D" id="3.40.1190.10">
    <property type="entry name" value="Mur-like, catalytic domain"/>
    <property type="match status" value="1"/>
</dbReference>
<dbReference type="PANTHER" id="PTHR43024:SF1">
    <property type="entry name" value="UDP-N-ACETYLMURAMOYL-TRIPEPTIDE--D-ALANYL-D-ALANINE LIGASE"/>
    <property type="match status" value="1"/>
</dbReference>
<proteinExistence type="predicted"/>
<dbReference type="EMBL" id="BARS01033179">
    <property type="protein sequence ID" value="GAG22985.1"/>
    <property type="molecule type" value="Genomic_DNA"/>
</dbReference>
<dbReference type="GO" id="GO:0005524">
    <property type="term" value="F:ATP binding"/>
    <property type="evidence" value="ECO:0007669"/>
    <property type="project" value="UniProtKB-KW"/>
</dbReference>
<reference evidence="6" key="1">
    <citation type="journal article" date="2014" name="Front. Microbiol.">
        <title>High frequency of phylogenetically diverse reductive dehalogenase-homologous genes in deep subseafloor sedimentary metagenomes.</title>
        <authorList>
            <person name="Kawai M."/>
            <person name="Futagami T."/>
            <person name="Toyoda A."/>
            <person name="Takaki Y."/>
            <person name="Nishi S."/>
            <person name="Hori S."/>
            <person name="Arai W."/>
            <person name="Tsubouchi T."/>
            <person name="Morono Y."/>
            <person name="Uchiyama I."/>
            <person name="Ito T."/>
            <person name="Fujiyama A."/>
            <person name="Inagaki F."/>
            <person name="Takami H."/>
        </authorList>
    </citation>
    <scope>NUCLEOTIDE SEQUENCE</scope>
    <source>
        <strain evidence="6">Expedition CK06-06</strain>
    </source>
</reference>
<comment type="caution">
    <text evidence="6">The sequence shown here is derived from an EMBL/GenBank/DDBJ whole genome shotgun (WGS) entry which is preliminary data.</text>
</comment>
<evidence type="ECO:0000256" key="3">
    <source>
        <dbReference type="ARBA" id="ARBA00022840"/>
    </source>
</evidence>
<dbReference type="InterPro" id="IPR000713">
    <property type="entry name" value="Mur_ligase_N"/>
</dbReference>
<accession>X0VXH3</accession>
<dbReference type="GO" id="GO:0016881">
    <property type="term" value="F:acid-amino acid ligase activity"/>
    <property type="evidence" value="ECO:0007669"/>
    <property type="project" value="InterPro"/>
</dbReference>
<evidence type="ECO:0008006" key="7">
    <source>
        <dbReference type="Google" id="ProtNLM"/>
    </source>
</evidence>
<name>X0VXH3_9ZZZZ</name>
<dbReference type="PANTHER" id="PTHR43024">
    <property type="entry name" value="UDP-N-ACETYLMURAMOYL-TRIPEPTIDE--D-ALANYL-D-ALANINE LIGASE"/>
    <property type="match status" value="1"/>
</dbReference>
<dbReference type="AlphaFoldDB" id="X0VXH3"/>
<dbReference type="SUPFAM" id="SSF53623">
    <property type="entry name" value="MurD-like peptide ligases, catalytic domain"/>
    <property type="match status" value="1"/>
</dbReference>
<keyword evidence="3" id="KW-0067">ATP-binding</keyword>